<dbReference type="PROSITE" id="PS50002">
    <property type="entry name" value="SH3"/>
    <property type="match status" value="1"/>
</dbReference>
<evidence type="ECO:0000313" key="11">
    <source>
        <dbReference type="EMBL" id="TRY70442.1"/>
    </source>
</evidence>
<evidence type="ECO:0008006" key="13">
    <source>
        <dbReference type="Google" id="ProtNLM"/>
    </source>
</evidence>
<comment type="similarity">
    <text evidence="2">Belongs to the sorting nexin family.</text>
</comment>
<dbReference type="CDD" id="cd06862">
    <property type="entry name" value="PX_SNX9_18_like"/>
    <property type="match status" value="1"/>
</dbReference>
<evidence type="ECO:0000256" key="8">
    <source>
        <dbReference type="SAM" id="Phobius"/>
    </source>
</evidence>
<evidence type="ECO:0000256" key="6">
    <source>
        <dbReference type="PROSITE-ProRule" id="PRU00192"/>
    </source>
</evidence>
<keyword evidence="3 6" id="KW-0728">SH3 domain</keyword>
<evidence type="ECO:0000256" key="7">
    <source>
        <dbReference type="SAM" id="MobiDB-lite"/>
    </source>
</evidence>
<organism evidence="11 12">
    <name type="scientific">Tigriopus californicus</name>
    <name type="common">Marine copepod</name>
    <dbReference type="NCBI Taxonomy" id="6832"/>
    <lineage>
        <taxon>Eukaryota</taxon>
        <taxon>Metazoa</taxon>
        <taxon>Ecdysozoa</taxon>
        <taxon>Arthropoda</taxon>
        <taxon>Crustacea</taxon>
        <taxon>Multicrustacea</taxon>
        <taxon>Hexanauplia</taxon>
        <taxon>Copepoda</taxon>
        <taxon>Harpacticoida</taxon>
        <taxon>Harpacticidae</taxon>
        <taxon>Tigriopus</taxon>
    </lineage>
</organism>
<dbReference type="GO" id="GO:0030659">
    <property type="term" value="C:cytoplasmic vesicle membrane"/>
    <property type="evidence" value="ECO:0007669"/>
    <property type="project" value="UniProtKB-SubCell"/>
</dbReference>
<gene>
    <name evidence="11" type="ORF">TCAL_06522</name>
</gene>
<evidence type="ECO:0000256" key="2">
    <source>
        <dbReference type="ARBA" id="ARBA00010883"/>
    </source>
</evidence>
<reference evidence="11 12" key="1">
    <citation type="journal article" date="2018" name="Nat. Ecol. Evol.">
        <title>Genomic signatures of mitonuclear coevolution across populations of Tigriopus californicus.</title>
        <authorList>
            <person name="Barreto F.S."/>
            <person name="Watson E.T."/>
            <person name="Lima T.G."/>
            <person name="Willett C.S."/>
            <person name="Edmands S."/>
            <person name="Li W."/>
            <person name="Burton R.S."/>
        </authorList>
    </citation>
    <scope>NUCLEOTIDE SEQUENCE [LARGE SCALE GENOMIC DNA]</scope>
    <source>
        <strain evidence="11 12">San Diego</strain>
    </source>
</reference>
<feature type="transmembrane region" description="Helical" evidence="8">
    <location>
        <begin position="1091"/>
        <end position="1110"/>
    </location>
</feature>
<keyword evidence="4 8" id="KW-0472">Membrane</keyword>
<feature type="transmembrane region" description="Helical" evidence="8">
    <location>
        <begin position="796"/>
        <end position="816"/>
    </location>
</feature>
<dbReference type="InterPro" id="IPR027267">
    <property type="entry name" value="AH/BAR_dom_sf"/>
</dbReference>
<dbReference type="InterPro" id="IPR001683">
    <property type="entry name" value="PX_dom"/>
</dbReference>
<evidence type="ECO:0000313" key="12">
    <source>
        <dbReference type="Proteomes" id="UP000318571"/>
    </source>
</evidence>
<comment type="subcellular location">
    <subcellularLocation>
        <location evidence="1">Cytoplasmic vesicle membrane</location>
    </subcellularLocation>
</comment>
<dbReference type="InterPro" id="IPR001452">
    <property type="entry name" value="SH3_domain"/>
</dbReference>
<evidence type="ECO:0000259" key="9">
    <source>
        <dbReference type="PROSITE" id="PS50002"/>
    </source>
</evidence>
<dbReference type="InterPro" id="IPR036871">
    <property type="entry name" value="PX_dom_sf"/>
</dbReference>
<proteinExistence type="inferred from homology"/>
<dbReference type="Pfam" id="PF00787">
    <property type="entry name" value="PX"/>
    <property type="match status" value="1"/>
</dbReference>
<dbReference type="Gene3D" id="3.30.1520.10">
    <property type="entry name" value="Phox-like domain"/>
    <property type="match status" value="1"/>
</dbReference>
<feature type="region of interest" description="Disordered" evidence="7">
    <location>
        <begin position="28"/>
        <end position="52"/>
    </location>
</feature>
<feature type="transmembrane region" description="Helical" evidence="8">
    <location>
        <begin position="956"/>
        <end position="975"/>
    </location>
</feature>
<feature type="transmembrane region" description="Helical" evidence="8">
    <location>
        <begin position="1057"/>
        <end position="1079"/>
    </location>
</feature>
<dbReference type="InterPro" id="IPR036028">
    <property type="entry name" value="SH3-like_dom_sf"/>
</dbReference>
<dbReference type="Gene3D" id="1.20.1250.20">
    <property type="entry name" value="MFS general substrate transporter like domains"/>
    <property type="match status" value="1"/>
</dbReference>
<evidence type="ECO:0000256" key="1">
    <source>
        <dbReference type="ARBA" id="ARBA00004156"/>
    </source>
</evidence>
<feature type="transmembrane region" description="Helical" evidence="8">
    <location>
        <begin position="703"/>
        <end position="723"/>
    </location>
</feature>
<feature type="transmembrane region" description="Helical" evidence="8">
    <location>
        <begin position="743"/>
        <end position="765"/>
    </location>
</feature>
<dbReference type="FunFam" id="3.30.1520.10:FF:000004">
    <property type="entry name" value="Sorting nexin"/>
    <property type="match status" value="1"/>
</dbReference>
<dbReference type="Gene3D" id="1.20.1270.60">
    <property type="entry name" value="Arfaptin homology (AH) domain/BAR domain"/>
    <property type="match status" value="1"/>
</dbReference>
<feature type="transmembrane region" description="Helical" evidence="8">
    <location>
        <begin position="905"/>
        <end position="924"/>
    </location>
</feature>
<dbReference type="Pfam" id="PF10456">
    <property type="entry name" value="BAR_3_WASP_bdg"/>
    <property type="match status" value="1"/>
</dbReference>
<name>A0A553NYF1_TIGCA</name>
<dbReference type="AlphaFoldDB" id="A0A553NYF1"/>
<dbReference type="GO" id="GO:0005886">
    <property type="term" value="C:plasma membrane"/>
    <property type="evidence" value="ECO:0007669"/>
    <property type="project" value="TreeGrafter"/>
</dbReference>
<evidence type="ECO:0000256" key="5">
    <source>
        <dbReference type="ARBA" id="ARBA00023329"/>
    </source>
</evidence>
<keyword evidence="8" id="KW-1133">Transmembrane helix</keyword>
<dbReference type="GO" id="GO:0035091">
    <property type="term" value="F:phosphatidylinositol binding"/>
    <property type="evidence" value="ECO:0007669"/>
    <property type="project" value="InterPro"/>
</dbReference>
<feature type="non-terminal residue" evidence="11">
    <location>
        <position position="1"/>
    </location>
</feature>
<dbReference type="PANTHER" id="PTHR45827:SF1">
    <property type="entry name" value="SORTING NEXIN"/>
    <property type="match status" value="1"/>
</dbReference>
<dbReference type="SUPFAM" id="SSF103473">
    <property type="entry name" value="MFS general substrate transporter"/>
    <property type="match status" value="1"/>
</dbReference>
<dbReference type="CDD" id="cd11763">
    <property type="entry name" value="SH3_SNX9_like"/>
    <property type="match status" value="1"/>
</dbReference>
<feature type="compositionally biased region" description="Low complexity" evidence="7">
    <location>
        <begin position="151"/>
        <end position="163"/>
    </location>
</feature>
<dbReference type="SUPFAM" id="SSF64268">
    <property type="entry name" value="PX domain"/>
    <property type="match status" value="1"/>
</dbReference>
<dbReference type="GO" id="GO:0016197">
    <property type="term" value="P:endosomal transport"/>
    <property type="evidence" value="ECO:0007669"/>
    <property type="project" value="TreeGrafter"/>
</dbReference>
<dbReference type="PROSITE" id="PS50195">
    <property type="entry name" value="PX"/>
    <property type="match status" value="1"/>
</dbReference>
<dbReference type="InterPro" id="IPR036259">
    <property type="entry name" value="MFS_trans_sf"/>
</dbReference>
<sequence length="1154" mass="127335">PLKPESASGLVKRARRVSGQIVFSPRVQIDSNPQPRPGLRGQTDGNAPLRARAGKRPRWVQVLYDFEAQPDTGELSIVCGEVLTVIRTDVGEGWWEGMNPSGDTGLFPEAYVREITDDPDDGGPPSMAPPPLPPDYSSPGSDNHTQMGWQAPAASHAAPASTANNDDWGNGAWGVSAQPTPDAGADPWSQPAAPPATAPVAPTQPYQNNQAYDDDWDSDFDEPSASHNNNQMPPPNTTPGGGMLGVPKNAPQTGSMGDVSSIGRSDSKKAGTGAATTRTSFNRFSTFVKSGGENFVLGKINVNVQENDIIQVVDSGDGRYSWLNAQPPFSCSIASPKKESKLKGLKSFIAYQLTPSFNNIQVSRRYKHFDWLHERLSEKFSFIPIPPLPDKQIQGRYEDEFIEHRRKQLQSFVDRVCRHPILSQSEVWQHFLTCTDDKKWKAGKRKAEKDSLVGGALYLAVRGPNKPIDPAHLEREISVFTTFSANMDASVKNMVKVCSDQTQKYQTHLKREYSTIGKSFTQLGESMQLSGDNNANINLTNAITMTGEAYEEISELFEEQPKNDWERFGDVMHDYRGLLAGWPNVLQIHQGAVGKKKEFERLALDGKFGQAELIEMGNRTDTMSYGVLAEVNTFHGQRTTDMKLAHQQFLQEQITFYQKCQFDSMATTNASREDGEEVANERSPLLSNHDVPEVDVRVYKMRWYILVVFSLLGIYQGMVWNTFGPISSSVLAVFCPEWTDATLALYGNWGNIMYIIPVIPVMWFFVNKGLRASMVLTSSLMLIGTMLRVFPVKVSVFTVMCHICAILNGIAGIVIFSAPSAVSSAWFPPEERTTATGVAIVFNNLGNAVSFLLGPAIVPGTNGTHWHNASASLALEEVLGQESNNSCPVVPEGEAEKMEQGVAHLMYLEFGMVAACFLAILIYFPSKPKHPPSLTSAMERMEFGPGLKKICTNRNALLMTLSFSLFNGLIASWYSVMNITFEPLPLGNADDKDRIIGYIGLWAIVGNSVSAILVSRMVDSIRGRMKLTLLVLMSLGILCWIWLGLLCLRVIPFSLIQLYVSTIAASALTYSTGPIFFEFTVELVYPVPEGIVGGFLTTVYNSIGMIFLFLFYVPQIAIHPHWIPYAIMGSTVISFPLMLLVQEQYNRASLDLAI</sequence>
<feature type="transmembrane region" description="Helical" evidence="8">
    <location>
        <begin position="1027"/>
        <end position="1051"/>
    </location>
</feature>
<dbReference type="Proteomes" id="UP000318571">
    <property type="component" value="Chromosome 9"/>
</dbReference>
<accession>A0A553NYF1</accession>
<dbReference type="Pfam" id="PF14604">
    <property type="entry name" value="SH3_9"/>
    <property type="match status" value="1"/>
</dbReference>
<dbReference type="GO" id="GO:0006897">
    <property type="term" value="P:endocytosis"/>
    <property type="evidence" value="ECO:0007669"/>
    <property type="project" value="TreeGrafter"/>
</dbReference>
<dbReference type="InterPro" id="IPR019497">
    <property type="entry name" value="Sorting_nexin_WASP-bd-dom"/>
</dbReference>
<feature type="transmembrane region" description="Helical" evidence="8">
    <location>
        <begin position="772"/>
        <end position="790"/>
    </location>
</feature>
<feature type="domain" description="SH3" evidence="9">
    <location>
        <begin position="55"/>
        <end position="117"/>
    </location>
</feature>
<keyword evidence="5" id="KW-0968">Cytoplasmic vesicle</keyword>
<evidence type="ECO:0000259" key="10">
    <source>
        <dbReference type="PROSITE" id="PS50195"/>
    </source>
</evidence>
<dbReference type="PANTHER" id="PTHR45827">
    <property type="entry name" value="SORTING NEXIN"/>
    <property type="match status" value="1"/>
</dbReference>
<dbReference type="GO" id="GO:0097320">
    <property type="term" value="P:plasma membrane tubulation"/>
    <property type="evidence" value="ECO:0007669"/>
    <property type="project" value="TreeGrafter"/>
</dbReference>
<protein>
    <recommendedName>
        <fullName evidence="13">Sorting nexin</fullName>
    </recommendedName>
</protein>
<evidence type="ECO:0000256" key="3">
    <source>
        <dbReference type="ARBA" id="ARBA00022443"/>
    </source>
</evidence>
<dbReference type="SMART" id="SM00326">
    <property type="entry name" value="SH3"/>
    <property type="match status" value="1"/>
</dbReference>
<feature type="transmembrane region" description="Helical" evidence="8">
    <location>
        <begin position="1122"/>
        <end position="1141"/>
    </location>
</feature>
<dbReference type="EMBL" id="VCGU01000009">
    <property type="protein sequence ID" value="TRY70442.1"/>
    <property type="molecule type" value="Genomic_DNA"/>
</dbReference>
<evidence type="ECO:0000256" key="4">
    <source>
        <dbReference type="ARBA" id="ARBA00023136"/>
    </source>
</evidence>
<keyword evidence="8" id="KW-0812">Transmembrane</keyword>
<dbReference type="SUPFAM" id="SSF50044">
    <property type="entry name" value="SH3-domain"/>
    <property type="match status" value="1"/>
</dbReference>
<dbReference type="Gene3D" id="2.30.30.40">
    <property type="entry name" value="SH3 Domains"/>
    <property type="match status" value="1"/>
</dbReference>
<dbReference type="SMART" id="SM00312">
    <property type="entry name" value="PX"/>
    <property type="match status" value="1"/>
</dbReference>
<feature type="domain" description="PX" evidence="10">
    <location>
        <begin position="329"/>
        <end position="438"/>
    </location>
</feature>
<dbReference type="STRING" id="6832.A0A553NYF1"/>
<feature type="region of interest" description="Disordered" evidence="7">
    <location>
        <begin position="114"/>
        <end position="276"/>
    </location>
</feature>
<feature type="transmembrane region" description="Helical" evidence="8">
    <location>
        <begin position="995"/>
        <end position="1015"/>
    </location>
</feature>
<feature type="compositionally biased region" description="Pro residues" evidence="7">
    <location>
        <begin position="126"/>
        <end position="136"/>
    </location>
</feature>
<keyword evidence="12" id="KW-1185">Reference proteome</keyword>
<feature type="compositionally biased region" description="Acidic residues" evidence="7">
    <location>
        <begin position="212"/>
        <end position="222"/>
    </location>
</feature>
<comment type="caution">
    <text evidence="11">The sequence shown here is derived from an EMBL/GenBank/DDBJ whole genome shotgun (WGS) entry which is preliminary data.</text>
</comment>